<evidence type="ECO:0000313" key="4">
    <source>
        <dbReference type="Proteomes" id="UP000216752"/>
    </source>
</evidence>
<dbReference type="Gene3D" id="3.40.190.10">
    <property type="entry name" value="Periplasmic binding protein-like II"/>
    <property type="match status" value="2"/>
</dbReference>
<proteinExistence type="predicted"/>
<keyword evidence="4" id="KW-1185">Reference proteome</keyword>
<dbReference type="Pfam" id="PF09084">
    <property type="entry name" value="NMT1"/>
    <property type="match status" value="1"/>
</dbReference>
<evidence type="ECO:0000313" key="3">
    <source>
        <dbReference type="EMBL" id="XFO68429.1"/>
    </source>
</evidence>
<name>A0ABZ3ISR5_9FIRM</name>
<gene>
    <name evidence="3" type="primary">ssuA_8</name>
    <name evidence="3" type="ORF">SPSIL_046520</name>
</gene>
<organism evidence="3 4">
    <name type="scientific">Sporomusa silvacetica DSM 10669</name>
    <dbReference type="NCBI Taxonomy" id="1123289"/>
    <lineage>
        <taxon>Bacteria</taxon>
        <taxon>Bacillati</taxon>
        <taxon>Bacillota</taxon>
        <taxon>Negativicutes</taxon>
        <taxon>Selenomonadales</taxon>
        <taxon>Sporomusaceae</taxon>
        <taxon>Sporomusa</taxon>
    </lineage>
</organism>
<evidence type="ECO:0000256" key="1">
    <source>
        <dbReference type="SAM" id="SignalP"/>
    </source>
</evidence>
<evidence type="ECO:0000259" key="2">
    <source>
        <dbReference type="Pfam" id="PF09084"/>
    </source>
</evidence>
<keyword evidence="1" id="KW-0732">Signal</keyword>
<protein>
    <submittedName>
        <fullName evidence="3">Aliphatic sulfonates-binding protein</fullName>
    </submittedName>
</protein>
<accession>A0ABZ3ISR5</accession>
<dbReference type="RefSeq" id="WP_094606455.1">
    <property type="nucleotide sequence ID" value="NZ_CP155573.1"/>
</dbReference>
<dbReference type="SUPFAM" id="SSF53850">
    <property type="entry name" value="Periplasmic binding protein-like II"/>
    <property type="match status" value="1"/>
</dbReference>
<feature type="domain" description="SsuA/THI5-like" evidence="2">
    <location>
        <begin position="147"/>
        <end position="283"/>
    </location>
</feature>
<dbReference type="PANTHER" id="PTHR30024:SF45">
    <property type="entry name" value="ABC TRANSPORTER SUBSTRATE-BINDING PROTEIN"/>
    <property type="match status" value="1"/>
</dbReference>
<feature type="chain" id="PRO_5047078887" evidence="1">
    <location>
        <begin position="24"/>
        <end position="371"/>
    </location>
</feature>
<feature type="signal peptide" evidence="1">
    <location>
        <begin position="1"/>
        <end position="23"/>
    </location>
</feature>
<dbReference type="PROSITE" id="PS51257">
    <property type="entry name" value="PROKAR_LIPOPROTEIN"/>
    <property type="match status" value="1"/>
</dbReference>
<dbReference type="InterPro" id="IPR015168">
    <property type="entry name" value="SsuA/THI5"/>
</dbReference>
<dbReference type="PANTHER" id="PTHR30024">
    <property type="entry name" value="ALIPHATIC SULFONATES-BINDING PROTEIN-RELATED"/>
    <property type="match status" value="1"/>
</dbReference>
<dbReference type="Proteomes" id="UP000216752">
    <property type="component" value="Chromosome"/>
</dbReference>
<sequence>MLEKKTFVGYLVAVLLTASLVIAGCSGKNQSSTTGSAVETPKSQKEIVKIGIGYQAPTAQTWGALIIKNKKLYEKYLQEKYPDKVFEIEWFNSPSGPPLTNNMIAGKLQLALMGDMPILINGEQGQTSRNYKSVFLAFDGKGVGGKNQAILTPKGSNIKMEDLKGKTISTILGSSAHRMLLVALDKYGLTNEVTIVNQDVTVGMSNIEQNKIFAHATWEPYPSLIQTKGIGDVLLDGSETNVDYLDGVVADRIWVENNQEYAVAFLKALIESHKFIRENPEEAARIFQEESQYPLDVTKKIVQNVRFDAAIYSKDITTLAGSRDFLKKLEKLKSIDLNKFVDDQYLKAAFKELGYKYPTDAELKGDWIPLK</sequence>
<dbReference type="EMBL" id="CP155573">
    <property type="protein sequence ID" value="XFO68429.1"/>
    <property type="molecule type" value="Genomic_DNA"/>
</dbReference>
<reference evidence="3" key="1">
    <citation type="submission" date="2024-05" db="EMBL/GenBank/DDBJ databases">
        <title>Isolation and characterization of Sporomusa carbonis sp. nov., a carboxydotrophic hydrogenogen in the genus of Sporomusa isolated from a charcoal burning pile.</title>
        <authorList>
            <person name="Boeer T."/>
            <person name="Rosenbaum F."/>
            <person name="Eysell L."/>
            <person name="Mueller V."/>
            <person name="Daniel R."/>
            <person name="Poehlein A."/>
        </authorList>
    </citation>
    <scope>NUCLEOTIDE SEQUENCE [LARGE SCALE GENOMIC DNA]</scope>
    <source>
        <strain evidence="3">DSM 10669</strain>
    </source>
</reference>